<organism evidence="2">
    <name type="scientific">Streptomyces lincolnensis</name>
    <dbReference type="NCBI Taxonomy" id="1915"/>
    <lineage>
        <taxon>Bacteria</taxon>
        <taxon>Bacillati</taxon>
        <taxon>Actinomycetota</taxon>
        <taxon>Actinomycetes</taxon>
        <taxon>Kitasatosporales</taxon>
        <taxon>Streptomycetaceae</taxon>
        <taxon>Streptomyces</taxon>
    </lineage>
</organism>
<keyword evidence="4" id="KW-1185">Reference proteome</keyword>
<sequence length="270" mass="29075">MTQCLLTVHAHPDDEASRGGATVAHYTAQGVRAVLVTCTDGGAGEVLNPAVTDDFTPERFVAVRSAELDASARNLGYSAVHRLGYRDSGMDGTAGGAEAFVRAPLDEAATRLARVIADERPDVVIGYGTNHTRDPHPDHIRANEVLTRAVDLLDHTPAVYHIAFSRRRHRALHQACVDSGVPSPYEGGLSAPPGAFDDEWITTLVDVTKGDAVERRLDALRSHVTQVPPASGWFALSPQQLRDAFPYEEYTRVGAAPREAVVHDLFTAPA</sequence>
<keyword evidence="1" id="KW-0862">Zinc</keyword>
<dbReference type="AlphaFoldDB" id="A9Y8R6"/>
<dbReference type="InterPro" id="IPR003737">
    <property type="entry name" value="GlcNAc_PI_deacetylase-related"/>
</dbReference>
<reference evidence="3 4" key="2">
    <citation type="submission" date="2016-07" db="EMBL/GenBank/DDBJ databases">
        <title>Enhancement of antibiotic productionsby engineered nitrateutilization in actinobacteria.</title>
        <authorList>
            <person name="Meng S.C."/>
        </authorList>
    </citation>
    <scope>NUCLEOTIDE SEQUENCE [LARGE SCALE GENOMIC DNA]</scope>
    <source>
        <strain evidence="3 4">NRRL 2936</strain>
    </source>
</reference>
<dbReference type="PANTHER" id="PTHR12993:SF11">
    <property type="entry name" value="N-ACETYLGLUCOSAMINYL-PHOSPHATIDYLINOSITOL DE-N-ACETYLASE"/>
    <property type="match status" value="1"/>
</dbReference>
<dbReference type="PANTHER" id="PTHR12993">
    <property type="entry name" value="N-ACETYLGLUCOSAMINYL-PHOSPHATIDYLINOSITOL DE-N-ACETYLASE-RELATED"/>
    <property type="match status" value="1"/>
</dbReference>
<dbReference type="KEGG" id="sls:SLINC_0238"/>
<accession>A9Y8R6</accession>
<dbReference type="Proteomes" id="UP000092598">
    <property type="component" value="Chromosome"/>
</dbReference>
<dbReference type="EMBL" id="CP016438">
    <property type="protein sequence ID" value="ANS62462.1"/>
    <property type="molecule type" value="Genomic_DNA"/>
</dbReference>
<evidence type="ECO:0000313" key="3">
    <source>
        <dbReference type="EMBL" id="ANS62462.1"/>
    </source>
</evidence>
<gene>
    <name evidence="3" type="ORF">SLINC_0238</name>
</gene>
<dbReference type="STRING" id="1915.SLINC_0238"/>
<proteinExistence type="predicted"/>
<evidence type="ECO:0000313" key="4">
    <source>
        <dbReference type="Proteomes" id="UP000092598"/>
    </source>
</evidence>
<dbReference type="GO" id="GO:0016811">
    <property type="term" value="F:hydrolase activity, acting on carbon-nitrogen (but not peptide) bonds, in linear amides"/>
    <property type="evidence" value="ECO:0007669"/>
    <property type="project" value="TreeGrafter"/>
</dbReference>
<dbReference type="EMBL" id="EU124663">
    <property type="protein sequence ID" value="ABX00602.1"/>
    <property type="molecule type" value="Genomic_DNA"/>
</dbReference>
<dbReference type="Pfam" id="PF02585">
    <property type="entry name" value="PIG-L"/>
    <property type="match status" value="1"/>
</dbReference>
<reference evidence="2" key="1">
    <citation type="journal article" date="2008" name="Folia Microbiol. (Praha)">
        <title>Sequence analysis and heterologous expression of the lincomycin biosynthetic cluster of the type strain Streptomyces lincolnensis ATCC 25466.</title>
        <authorList>
            <person name="Koberska M."/>
            <person name="Kopecky J."/>
            <person name="Olsovska J."/>
            <person name="Jelinkova M."/>
            <person name="Ulanova D."/>
            <person name="Man P."/>
            <person name="Flieger M."/>
            <person name="Janata J."/>
        </authorList>
    </citation>
    <scope>NUCLEOTIDE SEQUENCE</scope>
</reference>
<dbReference type="SUPFAM" id="SSF102588">
    <property type="entry name" value="LmbE-like"/>
    <property type="match status" value="1"/>
</dbReference>
<protein>
    <submittedName>
        <fullName evidence="2">LmbE</fullName>
    </submittedName>
</protein>
<dbReference type="InterPro" id="IPR024078">
    <property type="entry name" value="LmbE-like_dom_sf"/>
</dbReference>
<dbReference type="OrthoDB" id="158614at2"/>
<dbReference type="RefSeq" id="WP_067425622.1">
    <property type="nucleotide sequence ID" value="NZ_CP016438.1"/>
</dbReference>
<name>A9Y8R6_STRLN</name>
<dbReference type="Gene3D" id="3.40.50.10320">
    <property type="entry name" value="LmbE-like"/>
    <property type="match status" value="1"/>
</dbReference>
<dbReference type="GO" id="GO:0016137">
    <property type="term" value="P:glycoside metabolic process"/>
    <property type="evidence" value="ECO:0007669"/>
    <property type="project" value="UniProtKB-ARBA"/>
</dbReference>
<evidence type="ECO:0000313" key="2">
    <source>
        <dbReference type="EMBL" id="ABX00602.1"/>
    </source>
</evidence>
<evidence type="ECO:0000256" key="1">
    <source>
        <dbReference type="ARBA" id="ARBA00022833"/>
    </source>
</evidence>